<sequence length="68" mass="7790">MSPKRVVKVVGRHVSQENCRKKPTVISNPSRNDNEHEFDGICRWSTDQRDSGPRVLEDPSITKWDGGR</sequence>
<dbReference type="AlphaFoldDB" id="A0AAV4VZZ5"/>
<feature type="compositionally biased region" description="Basic residues" evidence="1">
    <location>
        <begin position="1"/>
        <end position="11"/>
    </location>
</feature>
<dbReference type="EMBL" id="BPLR01015429">
    <property type="protein sequence ID" value="GIY76041.1"/>
    <property type="molecule type" value="Genomic_DNA"/>
</dbReference>
<evidence type="ECO:0000313" key="2">
    <source>
        <dbReference type="EMBL" id="GIY76041.1"/>
    </source>
</evidence>
<dbReference type="Proteomes" id="UP001054945">
    <property type="component" value="Unassembled WGS sequence"/>
</dbReference>
<accession>A0AAV4VZZ5</accession>
<evidence type="ECO:0000256" key="1">
    <source>
        <dbReference type="SAM" id="MobiDB-lite"/>
    </source>
</evidence>
<feature type="compositionally biased region" description="Basic and acidic residues" evidence="1">
    <location>
        <begin position="32"/>
        <end position="57"/>
    </location>
</feature>
<keyword evidence="3" id="KW-1185">Reference proteome</keyword>
<protein>
    <submittedName>
        <fullName evidence="2">Uncharacterized protein</fullName>
    </submittedName>
</protein>
<name>A0AAV4VZZ5_CAEEX</name>
<organism evidence="2 3">
    <name type="scientific">Caerostris extrusa</name>
    <name type="common">Bark spider</name>
    <name type="synonym">Caerostris bankana</name>
    <dbReference type="NCBI Taxonomy" id="172846"/>
    <lineage>
        <taxon>Eukaryota</taxon>
        <taxon>Metazoa</taxon>
        <taxon>Ecdysozoa</taxon>
        <taxon>Arthropoda</taxon>
        <taxon>Chelicerata</taxon>
        <taxon>Arachnida</taxon>
        <taxon>Araneae</taxon>
        <taxon>Araneomorphae</taxon>
        <taxon>Entelegynae</taxon>
        <taxon>Araneoidea</taxon>
        <taxon>Araneidae</taxon>
        <taxon>Caerostris</taxon>
    </lineage>
</organism>
<gene>
    <name evidence="2" type="ORF">CEXT_535761</name>
</gene>
<proteinExistence type="predicted"/>
<comment type="caution">
    <text evidence="2">The sequence shown here is derived from an EMBL/GenBank/DDBJ whole genome shotgun (WGS) entry which is preliminary data.</text>
</comment>
<reference evidence="2 3" key="1">
    <citation type="submission" date="2021-06" db="EMBL/GenBank/DDBJ databases">
        <title>Caerostris extrusa draft genome.</title>
        <authorList>
            <person name="Kono N."/>
            <person name="Arakawa K."/>
        </authorList>
    </citation>
    <scope>NUCLEOTIDE SEQUENCE [LARGE SCALE GENOMIC DNA]</scope>
</reference>
<feature type="region of interest" description="Disordered" evidence="1">
    <location>
        <begin position="1"/>
        <end position="68"/>
    </location>
</feature>
<evidence type="ECO:0000313" key="3">
    <source>
        <dbReference type="Proteomes" id="UP001054945"/>
    </source>
</evidence>